<gene>
    <name evidence="4" type="ORF">NE237_028131</name>
</gene>
<dbReference type="PRINTS" id="PR00291">
    <property type="entry name" value="KUNITZINHBTR"/>
</dbReference>
<dbReference type="PANTHER" id="PTHR33107">
    <property type="entry name" value="KUNITZ TRYPSIN INHIBITOR 2"/>
    <property type="match status" value="1"/>
</dbReference>
<reference evidence="4" key="1">
    <citation type="journal article" date="2023" name="Plant J.">
        <title>The genome of the king protea, Protea cynaroides.</title>
        <authorList>
            <person name="Chang J."/>
            <person name="Duong T.A."/>
            <person name="Schoeman C."/>
            <person name="Ma X."/>
            <person name="Roodt D."/>
            <person name="Barker N."/>
            <person name="Li Z."/>
            <person name="Van de Peer Y."/>
            <person name="Mizrachi E."/>
        </authorList>
    </citation>
    <scope>NUCLEOTIDE SEQUENCE</scope>
    <source>
        <tissue evidence="4">Young leaves</tissue>
    </source>
</reference>
<comment type="caution">
    <text evidence="4">The sequence shown here is derived from an EMBL/GenBank/DDBJ whole genome shotgun (WGS) entry which is preliminary data.</text>
</comment>
<protein>
    <submittedName>
        <fullName evidence="4">Uncharacterized protein</fullName>
    </submittedName>
</protein>
<dbReference type="AlphaFoldDB" id="A0A9Q0GPT5"/>
<dbReference type="PANTHER" id="PTHR33107:SF81">
    <property type="entry name" value="TRYPSIN INHIBITOR A"/>
    <property type="match status" value="1"/>
</dbReference>
<comment type="similarity">
    <text evidence="1">Belongs to the protease inhibitor I3 (leguminous Kunitz-type inhibitor) family.</text>
</comment>
<dbReference type="CDD" id="cd23375">
    <property type="entry name" value="beta-trefoil_STI_VvMLP-like"/>
    <property type="match status" value="1"/>
</dbReference>
<keyword evidence="2" id="KW-1015">Disulfide bond</keyword>
<proteinExistence type="inferred from homology"/>
<evidence type="ECO:0000313" key="5">
    <source>
        <dbReference type="Proteomes" id="UP001141806"/>
    </source>
</evidence>
<evidence type="ECO:0000256" key="1">
    <source>
        <dbReference type="ARBA" id="ARBA00005440"/>
    </source>
</evidence>
<organism evidence="4 5">
    <name type="scientific">Protea cynaroides</name>
    <dbReference type="NCBI Taxonomy" id="273540"/>
    <lineage>
        <taxon>Eukaryota</taxon>
        <taxon>Viridiplantae</taxon>
        <taxon>Streptophyta</taxon>
        <taxon>Embryophyta</taxon>
        <taxon>Tracheophyta</taxon>
        <taxon>Spermatophyta</taxon>
        <taxon>Magnoliopsida</taxon>
        <taxon>Proteales</taxon>
        <taxon>Proteaceae</taxon>
        <taxon>Protea</taxon>
    </lineage>
</organism>
<dbReference type="Pfam" id="PF00197">
    <property type="entry name" value="Kunitz_legume"/>
    <property type="match status" value="1"/>
</dbReference>
<evidence type="ECO:0000256" key="2">
    <source>
        <dbReference type="ARBA" id="ARBA00023157"/>
    </source>
</evidence>
<feature type="chain" id="PRO_5040337246" evidence="3">
    <location>
        <begin position="20"/>
        <end position="204"/>
    </location>
</feature>
<feature type="signal peptide" evidence="3">
    <location>
        <begin position="1"/>
        <end position="19"/>
    </location>
</feature>
<dbReference type="InterPro" id="IPR011065">
    <property type="entry name" value="Kunitz_inhibitor_STI-like_sf"/>
</dbReference>
<dbReference type="SUPFAM" id="SSF50386">
    <property type="entry name" value="STI-like"/>
    <property type="match status" value="1"/>
</dbReference>
<dbReference type="Gene3D" id="2.80.10.50">
    <property type="match status" value="1"/>
</dbReference>
<dbReference type="OrthoDB" id="1872570at2759"/>
<evidence type="ECO:0000313" key="4">
    <source>
        <dbReference type="EMBL" id="KAJ4951299.1"/>
    </source>
</evidence>
<sequence length="204" mass="22607">MKTTLLLLLQLLLLTSTFKQLPAVVAQTVRDTSGDELRSDVEYYILPVITGNGGGLTLSDLGNGTCPLDVVQEQLESSTGFPVTFNPADSNDGIIQVSMDLNIKFSAVTICVQSTVWQLKDRDESTGLRFVTTGGVEGNPGRETLGNWFKIEIYDEDYKLFYCPTVCDNCRPQCQDIGIFVDNNGYRRLAALDDEPFKVMFKKV</sequence>
<dbReference type="SMART" id="SM00452">
    <property type="entry name" value="STI"/>
    <property type="match status" value="1"/>
</dbReference>
<name>A0A9Q0GPT5_9MAGN</name>
<dbReference type="EMBL" id="JAMYWD010000012">
    <property type="protein sequence ID" value="KAJ4951299.1"/>
    <property type="molecule type" value="Genomic_DNA"/>
</dbReference>
<keyword evidence="5" id="KW-1185">Reference proteome</keyword>
<dbReference type="Proteomes" id="UP001141806">
    <property type="component" value="Unassembled WGS sequence"/>
</dbReference>
<dbReference type="InterPro" id="IPR002160">
    <property type="entry name" value="Prot_inh_Kunz-lg"/>
</dbReference>
<dbReference type="GO" id="GO:0004866">
    <property type="term" value="F:endopeptidase inhibitor activity"/>
    <property type="evidence" value="ECO:0007669"/>
    <property type="project" value="InterPro"/>
</dbReference>
<accession>A0A9Q0GPT5</accession>
<evidence type="ECO:0000256" key="3">
    <source>
        <dbReference type="SAM" id="SignalP"/>
    </source>
</evidence>
<keyword evidence="3" id="KW-0732">Signal</keyword>